<evidence type="ECO:0000259" key="1">
    <source>
        <dbReference type="Pfam" id="PF00561"/>
    </source>
</evidence>
<dbReference type="InterPro" id="IPR000073">
    <property type="entry name" value="AB_hydrolase_1"/>
</dbReference>
<gene>
    <name evidence="2" type="ORF">UO65_4817</name>
</gene>
<feature type="domain" description="AB hydrolase-1" evidence="1">
    <location>
        <begin position="21"/>
        <end position="254"/>
    </location>
</feature>
<dbReference type="EMBL" id="AYXG01000184">
    <property type="protein sequence ID" value="EWC59814.1"/>
    <property type="molecule type" value="Genomic_DNA"/>
</dbReference>
<dbReference type="InterPro" id="IPR050228">
    <property type="entry name" value="Carboxylesterase_BioH"/>
</dbReference>
<dbReference type="OrthoDB" id="3400345at2"/>
<dbReference type="RefSeq" id="WP_052021682.1">
    <property type="nucleotide sequence ID" value="NZ_AYXG01000184.1"/>
</dbReference>
<dbReference type="Gene3D" id="3.40.50.1820">
    <property type="entry name" value="alpha/beta hydrolase"/>
    <property type="match status" value="1"/>
</dbReference>
<dbReference type="SUPFAM" id="SSF53474">
    <property type="entry name" value="alpha/beta-Hydrolases"/>
    <property type="match status" value="1"/>
</dbReference>
<dbReference type="PANTHER" id="PTHR43194">
    <property type="entry name" value="HYDROLASE ALPHA/BETA FOLD FAMILY"/>
    <property type="match status" value="1"/>
</dbReference>
<dbReference type="STRING" id="909613.UO65_4817"/>
<name>W7J136_9PSEU</name>
<dbReference type="GO" id="GO:0003824">
    <property type="term" value="F:catalytic activity"/>
    <property type="evidence" value="ECO:0007669"/>
    <property type="project" value="UniProtKB-ARBA"/>
</dbReference>
<keyword evidence="3" id="KW-1185">Reference proteome</keyword>
<accession>W7J136</accession>
<dbReference type="Proteomes" id="UP000019277">
    <property type="component" value="Unassembled WGS sequence"/>
</dbReference>
<dbReference type="AlphaFoldDB" id="W7J136"/>
<comment type="caution">
    <text evidence="2">The sequence shown here is derived from an EMBL/GenBank/DDBJ whole genome shotgun (WGS) entry which is preliminary data.</text>
</comment>
<dbReference type="PANTHER" id="PTHR43194:SF5">
    <property type="entry name" value="PIMELOYL-[ACYL-CARRIER PROTEIN] METHYL ESTER ESTERASE"/>
    <property type="match status" value="1"/>
</dbReference>
<evidence type="ECO:0000313" key="3">
    <source>
        <dbReference type="Proteomes" id="UP000019277"/>
    </source>
</evidence>
<organism evidence="2 3">
    <name type="scientific">Actinokineospora spheciospongiae</name>
    <dbReference type="NCBI Taxonomy" id="909613"/>
    <lineage>
        <taxon>Bacteria</taxon>
        <taxon>Bacillati</taxon>
        <taxon>Actinomycetota</taxon>
        <taxon>Actinomycetes</taxon>
        <taxon>Pseudonocardiales</taxon>
        <taxon>Pseudonocardiaceae</taxon>
        <taxon>Actinokineospora</taxon>
    </lineage>
</organism>
<evidence type="ECO:0000313" key="2">
    <source>
        <dbReference type="EMBL" id="EWC59814.1"/>
    </source>
</evidence>
<sequence length="303" mass="32648">MPRVELPAGGIDYQDTGGAGPVLVFTHGFPMNETQWRKVLPHLAGYRCILPTLPLGGHRTPMHPDADLTQRGLAHILADFLDALDLTGVTLVVNDWGGPQFLVSEGRADRVARLVLVACEAFDNFPPPPARPLVALSALPGGVWLMMKLLGTGFFRHSRKTFGCVSLRGVPDDVLDGWFAPATGSAAIRRDLRKFAAGTPEAPVLLEWTAQLARFDRPALVVWAEQDAMMPREHGPRLAGLLPLGKLVEIADSSTLIPEDQPEELARVLVGFLADNGATPVLTRHCAGPAVTGGVRRLPGPRR</sequence>
<dbReference type="eggNOG" id="COG2267">
    <property type="taxonomic scope" value="Bacteria"/>
</dbReference>
<dbReference type="PATRIC" id="fig|909613.9.peg.4815"/>
<proteinExistence type="predicted"/>
<dbReference type="Pfam" id="PF00561">
    <property type="entry name" value="Abhydrolase_1"/>
    <property type="match status" value="1"/>
</dbReference>
<protein>
    <submittedName>
        <fullName evidence="2">Putative OXIDOREDUCTASE</fullName>
    </submittedName>
</protein>
<dbReference type="InterPro" id="IPR029058">
    <property type="entry name" value="AB_hydrolase_fold"/>
</dbReference>
<reference evidence="2 3" key="1">
    <citation type="journal article" date="2014" name="Genome Announc.">
        <title>Draft Genome Sequence of the Antitrypanosomally Active Sponge-Associated Bacterium Actinokineospora sp. Strain EG49.</title>
        <authorList>
            <person name="Harjes J."/>
            <person name="Ryu T."/>
            <person name="Abdelmohsen U.R."/>
            <person name="Moitinho-Silva L."/>
            <person name="Horn H."/>
            <person name="Ravasi T."/>
            <person name="Hentschel U."/>
        </authorList>
    </citation>
    <scope>NUCLEOTIDE SEQUENCE [LARGE SCALE GENOMIC DNA]</scope>
    <source>
        <strain evidence="2 3">EG49</strain>
    </source>
</reference>